<sequence>MEETCWIKDERGRFRGRRPGCKMEKGGVTKISEQTPSLSLKKAP</sequence>
<dbReference type="Proteomes" id="UP000060487">
    <property type="component" value="Unassembled WGS sequence"/>
</dbReference>
<name>A0ABR5SHK5_9BACT</name>
<comment type="caution">
    <text evidence="2">The sequence shown here is derived from an EMBL/GenBank/DDBJ whole genome shotgun (WGS) entry which is preliminary data.</text>
</comment>
<evidence type="ECO:0000313" key="2">
    <source>
        <dbReference type="EMBL" id="KWT88350.1"/>
    </source>
</evidence>
<reference evidence="2 3" key="1">
    <citation type="submission" date="2015-11" db="EMBL/GenBank/DDBJ databases">
        <authorList>
            <person name="Lin W."/>
        </authorList>
    </citation>
    <scope>NUCLEOTIDE SEQUENCE [LARGE SCALE GENOMIC DNA]</scope>
    <source>
        <strain evidence="2 3">HCH-1</strain>
    </source>
</reference>
<proteinExistence type="predicted"/>
<keyword evidence="3" id="KW-1185">Reference proteome</keyword>
<feature type="region of interest" description="Disordered" evidence="1">
    <location>
        <begin position="17"/>
        <end position="44"/>
    </location>
</feature>
<evidence type="ECO:0000256" key="1">
    <source>
        <dbReference type="SAM" id="MobiDB-lite"/>
    </source>
</evidence>
<gene>
    <name evidence="2" type="ORF">ASN18_1272</name>
</gene>
<dbReference type="EMBL" id="LNQR01000043">
    <property type="protein sequence ID" value="KWT88350.1"/>
    <property type="molecule type" value="Genomic_DNA"/>
</dbReference>
<accession>A0ABR5SHK5</accession>
<organism evidence="2 3">
    <name type="scientific">Candidatus Magnetominusculus xianensis</name>
    <dbReference type="NCBI Taxonomy" id="1748249"/>
    <lineage>
        <taxon>Bacteria</taxon>
        <taxon>Pseudomonadati</taxon>
        <taxon>Nitrospirota</taxon>
        <taxon>Nitrospiria</taxon>
        <taxon>Nitrospirales</taxon>
        <taxon>Nitrospiraceae</taxon>
        <taxon>Candidatus Magnetominusculus</taxon>
    </lineage>
</organism>
<protein>
    <submittedName>
        <fullName evidence="2">Uncharacterized protein</fullName>
    </submittedName>
</protein>
<evidence type="ECO:0000313" key="3">
    <source>
        <dbReference type="Proteomes" id="UP000060487"/>
    </source>
</evidence>